<gene>
    <name evidence="3" type="ORF">DRW42_00480</name>
</gene>
<keyword evidence="2" id="KW-0472">Membrane</keyword>
<dbReference type="AlphaFoldDB" id="A0A366LD14"/>
<proteinExistence type="predicted"/>
<protein>
    <submittedName>
        <fullName evidence="3">Uncharacterized protein</fullName>
    </submittedName>
</protein>
<feature type="transmembrane region" description="Helical" evidence="2">
    <location>
        <begin position="46"/>
        <end position="67"/>
    </location>
</feature>
<keyword evidence="2" id="KW-1133">Transmembrane helix</keyword>
<reference evidence="3 4" key="1">
    <citation type="submission" date="2018-07" db="EMBL/GenBank/DDBJ databases">
        <title>A draft genome of a endophytic bacteria, a new species of Pedobacter.</title>
        <authorList>
            <person name="Zhang Z.D."/>
            <person name="Chen Z.J."/>
        </authorList>
    </citation>
    <scope>NUCLEOTIDE SEQUENCE [LARGE SCALE GENOMIC DNA]</scope>
    <source>
        <strain evidence="3 4">RS10</strain>
    </source>
</reference>
<evidence type="ECO:0000313" key="3">
    <source>
        <dbReference type="EMBL" id="RBQ11787.1"/>
    </source>
</evidence>
<name>A0A366LD14_9SPHI</name>
<dbReference type="Proteomes" id="UP000252081">
    <property type="component" value="Unassembled WGS sequence"/>
</dbReference>
<evidence type="ECO:0000313" key="4">
    <source>
        <dbReference type="Proteomes" id="UP000252081"/>
    </source>
</evidence>
<dbReference type="EMBL" id="QNQU01000001">
    <property type="protein sequence ID" value="RBQ11787.1"/>
    <property type="molecule type" value="Genomic_DNA"/>
</dbReference>
<organism evidence="3 4">
    <name type="scientific">Pedobacter miscanthi</name>
    <dbReference type="NCBI Taxonomy" id="2259170"/>
    <lineage>
        <taxon>Bacteria</taxon>
        <taxon>Pseudomonadati</taxon>
        <taxon>Bacteroidota</taxon>
        <taxon>Sphingobacteriia</taxon>
        <taxon>Sphingobacteriales</taxon>
        <taxon>Sphingobacteriaceae</taxon>
        <taxon>Pedobacter</taxon>
    </lineage>
</organism>
<accession>A0A366LD14</accession>
<evidence type="ECO:0000256" key="2">
    <source>
        <dbReference type="SAM" id="Phobius"/>
    </source>
</evidence>
<evidence type="ECO:0000256" key="1">
    <source>
        <dbReference type="SAM" id="MobiDB-lite"/>
    </source>
</evidence>
<sequence>MKVLDKTLKNNHQTGRQFTHGKDAQNWKQDFLPEYDEWQSSIKKHVLIDMLFILLLLCLLSSTVLLINVF</sequence>
<feature type="region of interest" description="Disordered" evidence="1">
    <location>
        <begin position="1"/>
        <end position="21"/>
    </location>
</feature>
<keyword evidence="4" id="KW-1185">Reference proteome</keyword>
<keyword evidence="2" id="KW-0812">Transmembrane</keyword>
<comment type="caution">
    <text evidence="3">The sequence shown here is derived from an EMBL/GenBank/DDBJ whole genome shotgun (WGS) entry which is preliminary data.</text>
</comment>